<name>A0AA36GSM4_CYLNA</name>
<evidence type="ECO:0000256" key="1">
    <source>
        <dbReference type="SAM" id="MobiDB-lite"/>
    </source>
</evidence>
<sequence>MIAAKNIFDNQMPHIKFDSSDDDTKNVSDSRGGESRNPIGEEARKSRKARLEEREEAMDSETDRKRSRSEGEHMDESAGSKDRKERPRGDDRREERERQRPGDERHEERERHRPDDRRDRPDDHRKRSYDNDFGGRLRRDDFGDRPRGRDRDNRGGRHDDRRRDDFRSNDRDDRDRFQRKDDRRDYGGPRRDFRGGGGPRRGGPDRGGDRDRGGRRRDDRRDRDDRSTWDVRPSAEEVAKQKKLLWGSKPAPAASGETSGATGEAHDEVVDKNAGLWSSAITASGVAGEQANKFLKLMGIKHAPPVDPSTTDSKRLQEESEKQKKMMRDLDRQIPSTVTSFFSEVAEIVVCWSCAHDIKQP</sequence>
<dbReference type="AlphaFoldDB" id="A0AA36GSM4"/>
<evidence type="ECO:0000259" key="2">
    <source>
        <dbReference type="Pfam" id="PF15477"/>
    </source>
</evidence>
<protein>
    <recommendedName>
        <fullName evidence="2">Small acidic protein-like domain-containing protein</fullName>
    </recommendedName>
</protein>
<feature type="region of interest" description="Disordered" evidence="1">
    <location>
        <begin position="1"/>
        <end position="267"/>
    </location>
</feature>
<dbReference type="PANTHER" id="PTHR22426:SF2">
    <property type="entry name" value="ARGININE_SERINE-RICH COILED-COIL PROTEIN 2"/>
    <property type="match status" value="1"/>
</dbReference>
<reference evidence="3" key="1">
    <citation type="submission" date="2023-07" db="EMBL/GenBank/DDBJ databases">
        <authorList>
            <consortium name="CYATHOMIX"/>
        </authorList>
    </citation>
    <scope>NUCLEOTIDE SEQUENCE</scope>
    <source>
        <strain evidence="3">N/A</strain>
    </source>
</reference>
<dbReference type="EMBL" id="CATQJL010000223">
    <property type="protein sequence ID" value="CAJ0597435.1"/>
    <property type="molecule type" value="Genomic_DNA"/>
</dbReference>
<keyword evidence="4" id="KW-1185">Reference proteome</keyword>
<gene>
    <name evidence="3" type="ORF">CYNAS_LOCUS9418</name>
</gene>
<proteinExistence type="predicted"/>
<feature type="domain" description="Small acidic protein-like" evidence="2">
    <location>
        <begin position="282"/>
        <end position="333"/>
    </location>
</feature>
<dbReference type="InterPro" id="IPR028124">
    <property type="entry name" value="SMAP_dom"/>
</dbReference>
<comment type="caution">
    <text evidence="3">The sequence shown here is derived from an EMBL/GenBank/DDBJ whole genome shotgun (WGS) entry which is preliminary data.</text>
</comment>
<feature type="region of interest" description="Disordered" evidence="1">
    <location>
        <begin position="301"/>
        <end position="330"/>
    </location>
</feature>
<organism evidence="3 4">
    <name type="scientific">Cylicocyclus nassatus</name>
    <name type="common">Nematode worm</name>
    <dbReference type="NCBI Taxonomy" id="53992"/>
    <lineage>
        <taxon>Eukaryota</taxon>
        <taxon>Metazoa</taxon>
        <taxon>Ecdysozoa</taxon>
        <taxon>Nematoda</taxon>
        <taxon>Chromadorea</taxon>
        <taxon>Rhabditida</taxon>
        <taxon>Rhabditina</taxon>
        <taxon>Rhabditomorpha</taxon>
        <taxon>Strongyloidea</taxon>
        <taxon>Strongylidae</taxon>
        <taxon>Cylicocyclus</taxon>
    </lineage>
</organism>
<dbReference type="Pfam" id="PF15477">
    <property type="entry name" value="SMAP"/>
    <property type="match status" value="1"/>
</dbReference>
<feature type="compositionally biased region" description="Basic and acidic residues" evidence="1">
    <location>
        <begin position="202"/>
        <end position="240"/>
    </location>
</feature>
<feature type="compositionally biased region" description="Basic and acidic residues" evidence="1">
    <location>
        <begin position="312"/>
        <end position="330"/>
    </location>
</feature>
<feature type="compositionally biased region" description="Basic and acidic residues" evidence="1">
    <location>
        <begin position="15"/>
        <end position="53"/>
    </location>
</feature>
<feature type="compositionally biased region" description="Basic and acidic residues" evidence="1">
    <location>
        <begin position="61"/>
        <end position="194"/>
    </location>
</feature>
<evidence type="ECO:0000313" key="4">
    <source>
        <dbReference type="Proteomes" id="UP001176961"/>
    </source>
</evidence>
<accession>A0AA36GSM4</accession>
<dbReference type="Proteomes" id="UP001176961">
    <property type="component" value="Unassembled WGS sequence"/>
</dbReference>
<evidence type="ECO:0000313" key="3">
    <source>
        <dbReference type="EMBL" id="CAJ0597435.1"/>
    </source>
</evidence>
<dbReference type="PANTHER" id="PTHR22426">
    <property type="entry name" value="ARGININE_SERINE-RICH COILED-COIL PROTEIN 2"/>
    <property type="match status" value="1"/>
</dbReference>